<sequence length="221" mass="23378">MPMLAATLLTVPAAIQPADPLADAWLVQVKPGAKLYFFDDVEGAKPRPSRAYVVAGDMLVASGTSGGFTSVTFVTPTGRTRGGWLDSAGLVRIAAGKNWQGVWKAWESEIEVAPGRIRGTLHIEGSATWGAHDPQRVAIGGVHVGEFAVDAQGSGDRIAFSVDEGAESGTMARGFDDAPEETYRCRVQLRLLGPYLLARDNGVCGGANVSFTGTYRLSGRR</sequence>
<organism evidence="1 2">
    <name type="scientific">Sphingomonas psychrotolerans</name>
    <dbReference type="NCBI Taxonomy" id="1327635"/>
    <lineage>
        <taxon>Bacteria</taxon>
        <taxon>Pseudomonadati</taxon>
        <taxon>Pseudomonadota</taxon>
        <taxon>Alphaproteobacteria</taxon>
        <taxon>Sphingomonadales</taxon>
        <taxon>Sphingomonadaceae</taxon>
        <taxon>Sphingomonas</taxon>
    </lineage>
</organism>
<dbReference type="RefSeq" id="WP_100282993.1">
    <property type="nucleotide sequence ID" value="NZ_CP024923.1"/>
</dbReference>
<evidence type="ECO:0000313" key="2">
    <source>
        <dbReference type="Proteomes" id="UP000229081"/>
    </source>
</evidence>
<dbReference type="Proteomes" id="UP000229081">
    <property type="component" value="Chromosome"/>
</dbReference>
<gene>
    <name evidence="1" type="ORF">CVN68_15455</name>
</gene>
<proteinExistence type="predicted"/>
<dbReference type="KEGG" id="sphc:CVN68_15455"/>
<dbReference type="EMBL" id="CP024923">
    <property type="protein sequence ID" value="ATY33189.1"/>
    <property type="molecule type" value="Genomic_DNA"/>
</dbReference>
<reference evidence="1 2" key="1">
    <citation type="submission" date="2017-11" db="EMBL/GenBank/DDBJ databases">
        <title>Complete genome sequence of Sphingomonas sp. Strain Cra20, a psychrotolerant potential plant growth promoting rhizobacteria.</title>
        <authorList>
            <person name="Luo Y."/>
        </authorList>
    </citation>
    <scope>NUCLEOTIDE SEQUENCE [LARGE SCALE GENOMIC DNA]</scope>
    <source>
        <strain evidence="1 2">Cra20</strain>
    </source>
</reference>
<accession>A0A2K8MMS6</accession>
<dbReference type="AlphaFoldDB" id="A0A2K8MMS6"/>
<keyword evidence="2" id="KW-1185">Reference proteome</keyword>
<name>A0A2K8MMS6_9SPHN</name>
<protein>
    <submittedName>
        <fullName evidence="1">Uncharacterized protein</fullName>
    </submittedName>
</protein>
<evidence type="ECO:0000313" key="1">
    <source>
        <dbReference type="EMBL" id="ATY33189.1"/>
    </source>
</evidence>